<reference evidence="1" key="1">
    <citation type="submission" date="2023-03" db="EMBL/GenBank/DDBJ databases">
        <title>Massive genome expansion in bonnet fungi (Mycena s.s.) driven by repeated elements and novel gene families across ecological guilds.</title>
        <authorList>
            <consortium name="Lawrence Berkeley National Laboratory"/>
            <person name="Harder C.B."/>
            <person name="Miyauchi S."/>
            <person name="Viragh M."/>
            <person name="Kuo A."/>
            <person name="Thoen E."/>
            <person name="Andreopoulos B."/>
            <person name="Lu D."/>
            <person name="Skrede I."/>
            <person name="Drula E."/>
            <person name="Henrissat B."/>
            <person name="Morin E."/>
            <person name="Kohler A."/>
            <person name="Barry K."/>
            <person name="LaButti K."/>
            <person name="Morin E."/>
            <person name="Salamov A."/>
            <person name="Lipzen A."/>
            <person name="Mereny Z."/>
            <person name="Hegedus B."/>
            <person name="Baldrian P."/>
            <person name="Stursova M."/>
            <person name="Weitz H."/>
            <person name="Taylor A."/>
            <person name="Grigoriev I.V."/>
            <person name="Nagy L.G."/>
            <person name="Martin F."/>
            <person name="Kauserud H."/>
        </authorList>
    </citation>
    <scope>NUCLEOTIDE SEQUENCE</scope>
    <source>
        <strain evidence="1">CBHHK067</strain>
    </source>
</reference>
<dbReference type="Proteomes" id="UP001221757">
    <property type="component" value="Unassembled WGS sequence"/>
</dbReference>
<gene>
    <name evidence="1" type="ORF">B0H17DRAFT_1124864</name>
</gene>
<organism evidence="1 2">
    <name type="scientific">Mycena rosella</name>
    <name type="common">Pink bonnet</name>
    <name type="synonym">Agaricus rosellus</name>
    <dbReference type="NCBI Taxonomy" id="1033263"/>
    <lineage>
        <taxon>Eukaryota</taxon>
        <taxon>Fungi</taxon>
        <taxon>Dikarya</taxon>
        <taxon>Basidiomycota</taxon>
        <taxon>Agaricomycotina</taxon>
        <taxon>Agaricomycetes</taxon>
        <taxon>Agaricomycetidae</taxon>
        <taxon>Agaricales</taxon>
        <taxon>Marasmiineae</taxon>
        <taxon>Mycenaceae</taxon>
        <taxon>Mycena</taxon>
    </lineage>
</organism>
<dbReference type="AlphaFoldDB" id="A0AAD7MAC7"/>
<protein>
    <submittedName>
        <fullName evidence="1">Uncharacterized protein</fullName>
    </submittedName>
</protein>
<proteinExistence type="predicted"/>
<sequence>MSRVLPGTIAKPAALIEDTVMRLGLLNYYNRDAPTVHLPLANLQPGARTKMLDPHAETYNYATLDGRRIVPTTRSKGGSAKAALVQVDFKGETHVGELRVIFRHAQPGLPTSKDTLLAYINWLKRSDLTPLDDNKFIWKDL</sequence>
<dbReference type="EMBL" id="JARKIE010000004">
    <property type="protein sequence ID" value="KAJ7708084.1"/>
    <property type="molecule type" value="Genomic_DNA"/>
</dbReference>
<keyword evidence="2" id="KW-1185">Reference proteome</keyword>
<accession>A0AAD7MAC7</accession>
<name>A0AAD7MAC7_MYCRO</name>
<evidence type="ECO:0000313" key="1">
    <source>
        <dbReference type="EMBL" id="KAJ7708084.1"/>
    </source>
</evidence>
<comment type="caution">
    <text evidence="1">The sequence shown here is derived from an EMBL/GenBank/DDBJ whole genome shotgun (WGS) entry which is preliminary data.</text>
</comment>
<evidence type="ECO:0000313" key="2">
    <source>
        <dbReference type="Proteomes" id="UP001221757"/>
    </source>
</evidence>